<keyword evidence="5" id="KW-0813">Transport</keyword>
<gene>
    <name evidence="14" type="ORF">PHMEG_00033751</name>
</gene>
<keyword evidence="9" id="KW-0677">Repeat</keyword>
<feature type="transmembrane region" description="Helical" evidence="13">
    <location>
        <begin position="137"/>
        <end position="157"/>
    </location>
</feature>
<name>A0A225UST2_9STRA</name>
<keyword evidence="12 13" id="KW-0472">Membrane</keyword>
<reference evidence="15" key="1">
    <citation type="submission" date="2017-03" db="EMBL/GenBank/DDBJ databases">
        <title>Phytopthora megakarya and P. palmivora, two closely related causual agents of cacao black pod achieved similar genome size and gene model numbers by different mechanisms.</title>
        <authorList>
            <person name="Ali S."/>
            <person name="Shao J."/>
            <person name="Larry D.J."/>
            <person name="Kronmiller B."/>
            <person name="Shen D."/>
            <person name="Strem M.D."/>
            <person name="Melnick R.L."/>
            <person name="Guiltinan M.J."/>
            <person name="Tyler B.M."/>
            <person name="Meinhardt L.W."/>
            <person name="Bailey B.A."/>
        </authorList>
    </citation>
    <scope>NUCLEOTIDE SEQUENCE [LARGE SCALE GENOMIC DNA]</scope>
    <source>
        <strain evidence="15">zdho120</strain>
    </source>
</reference>
<dbReference type="GO" id="GO:0005886">
    <property type="term" value="C:plasma membrane"/>
    <property type="evidence" value="ECO:0007669"/>
    <property type="project" value="UniProtKB-SubCell"/>
</dbReference>
<evidence type="ECO:0000313" key="14">
    <source>
        <dbReference type="EMBL" id="OWY96080.1"/>
    </source>
</evidence>
<sequence>MCYGILRNSIFPVAVSQGVGQLAAIVFNIIYFRWSPPQARKDNLKIYFAFLLLHCIVTLYFVLSLSGATGKSNYDSSIVLGYFGVFINLCMFASPFATIKHVVQTKSATSIPINLSLMIFASSVLWVWTGLLDSDYFITSLNAAGVVLGAIQMVLYYKYRPGRSVEALPEHRGEISVVLSPTSKSTAVFVAIESPAYKSLSSPSAGKAV</sequence>
<dbReference type="GO" id="GO:0051119">
    <property type="term" value="F:sugar transmembrane transporter activity"/>
    <property type="evidence" value="ECO:0007669"/>
    <property type="project" value="InterPro"/>
</dbReference>
<evidence type="ECO:0000256" key="10">
    <source>
        <dbReference type="ARBA" id="ARBA00022989"/>
    </source>
</evidence>
<evidence type="ECO:0000256" key="9">
    <source>
        <dbReference type="ARBA" id="ARBA00022737"/>
    </source>
</evidence>
<evidence type="ECO:0000256" key="8">
    <source>
        <dbReference type="ARBA" id="ARBA00022692"/>
    </source>
</evidence>
<evidence type="ECO:0000256" key="11">
    <source>
        <dbReference type="ARBA" id="ARBA00023034"/>
    </source>
</evidence>
<protein>
    <recommendedName>
        <fullName evidence="4">Sugar transporter SWEET1</fullName>
    </recommendedName>
</protein>
<dbReference type="Pfam" id="PF03083">
    <property type="entry name" value="MtN3_slv"/>
    <property type="match status" value="1"/>
</dbReference>
<dbReference type="OrthoDB" id="409725at2759"/>
<keyword evidence="15" id="KW-1185">Reference proteome</keyword>
<feature type="transmembrane region" description="Helical" evidence="13">
    <location>
        <begin position="78"/>
        <end position="99"/>
    </location>
</feature>
<keyword evidence="8 13" id="KW-0812">Transmembrane</keyword>
<organism evidence="14 15">
    <name type="scientific">Phytophthora megakarya</name>
    <dbReference type="NCBI Taxonomy" id="4795"/>
    <lineage>
        <taxon>Eukaryota</taxon>
        <taxon>Sar</taxon>
        <taxon>Stramenopiles</taxon>
        <taxon>Oomycota</taxon>
        <taxon>Peronosporomycetes</taxon>
        <taxon>Peronosporales</taxon>
        <taxon>Peronosporaceae</taxon>
        <taxon>Phytophthora</taxon>
    </lineage>
</organism>
<comment type="caution">
    <text evidence="14">The sequence shown here is derived from an EMBL/GenBank/DDBJ whole genome shotgun (WGS) entry which is preliminary data.</text>
</comment>
<dbReference type="EMBL" id="NBNE01012112">
    <property type="protein sequence ID" value="OWY96080.1"/>
    <property type="molecule type" value="Genomic_DNA"/>
</dbReference>
<proteinExistence type="inferred from homology"/>
<evidence type="ECO:0000256" key="6">
    <source>
        <dbReference type="ARBA" id="ARBA00022475"/>
    </source>
</evidence>
<keyword evidence="10 13" id="KW-1133">Transmembrane helix</keyword>
<evidence type="ECO:0000256" key="7">
    <source>
        <dbReference type="ARBA" id="ARBA00022597"/>
    </source>
</evidence>
<dbReference type="InterPro" id="IPR004316">
    <property type="entry name" value="SWEET_rpt"/>
</dbReference>
<comment type="subcellular location">
    <subcellularLocation>
        <location evidence="1">Cell membrane</location>
        <topology evidence="1">Multi-pass membrane protein</topology>
    </subcellularLocation>
    <subcellularLocation>
        <location evidence="2">Golgi apparatus membrane</location>
        <topology evidence="2">Multi-pass membrane protein</topology>
    </subcellularLocation>
</comment>
<evidence type="ECO:0000256" key="12">
    <source>
        <dbReference type="ARBA" id="ARBA00023136"/>
    </source>
</evidence>
<dbReference type="GO" id="GO:0000139">
    <property type="term" value="C:Golgi membrane"/>
    <property type="evidence" value="ECO:0007669"/>
    <property type="project" value="UniProtKB-SubCell"/>
</dbReference>
<evidence type="ECO:0000256" key="4">
    <source>
        <dbReference type="ARBA" id="ARBA00021741"/>
    </source>
</evidence>
<dbReference type="FunFam" id="1.20.1280.290:FF:000004">
    <property type="entry name" value="Sugar transporter SWEET"/>
    <property type="match status" value="1"/>
</dbReference>
<evidence type="ECO:0000256" key="5">
    <source>
        <dbReference type="ARBA" id="ARBA00022448"/>
    </source>
</evidence>
<keyword evidence="11" id="KW-0333">Golgi apparatus</keyword>
<comment type="similarity">
    <text evidence="3">Belongs to the SWEET sugar transporter family.</text>
</comment>
<accession>A0A225UST2</accession>
<keyword evidence="6" id="KW-1003">Cell membrane</keyword>
<evidence type="ECO:0000256" key="2">
    <source>
        <dbReference type="ARBA" id="ARBA00004653"/>
    </source>
</evidence>
<evidence type="ECO:0000313" key="15">
    <source>
        <dbReference type="Proteomes" id="UP000198211"/>
    </source>
</evidence>
<evidence type="ECO:0000256" key="13">
    <source>
        <dbReference type="SAM" id="Phobius"/>
    </source>
</evidence>
<dbReference type="PANTHER" id="PTHR10791:SF30">
    <property type="entry name" value="SUGAR TRANSPORTER SWEET1"/>
    <property type="match status" value="1"/>
</dbReference>
<dbReference type="Proteomes" id="UP000198211">
    <property type="component" value="Unassembled WGS sequence"/>
</dbReference>
<feature type="transmembrane region" description="Helical" evidence="13">
    <location>
        <begin position="46"/>
        <end position="66"/>
    </location>
</feature>
<feature type="transmembrane region" description="Helical" evidence="13">
    <location>
        <begin position="111"/>
        <end position="131"/>
    </location>
</feature>
<keyword evidence="7" id="KW-0762">Sugar transport</keyword>
<dbReference type="AlphaFoldDB" id="A0A225UST2"/>
<dbReference type="Gene3D" id="1.20.1280.290">
    <property type="match status" value="1"/>
</dbReference>
<evidence type="ECO:0000256" key="3">
    <source>
        <dbReference type="ARBA" id="ARBA00007809"/>
    </source>
</evidence>
<dbReference type="PANTHER" id="PTHR10791">
    <property type="entry name" value="RAG1-ACTIVATING PROTEIN 1"/>
    <property type="match status" value="1"/>
</dbReference>
<evidence type="ECO:0000256" key="1">
    <source>
        <dbReference type="ARBA" id="ARBA00004651"/>
    </source>
</evidence>
<dbReference type="InterPro" id="IPR047664">
    <property type="entry name" value="SWEET"/>
</dbReference>
<feature type="transmembrane region" description="Helical" evidence="13">
    <location>
        <begin position="14"/>
        <end position="34"/>
    </location>
</feature>